<dbReference type="Proteomes" id="UP000305131">
    <property type="component" value="Unassembled WGS sequence"/>
</dbReference>
<reference evidence="2 3" key="1">
    <citation type="submission" date="2019-05" db="EMBL/GenBank/DDBJ databases">
        <authorList>
            <person name="Zhou X."/>
        </authorList>
    </citation>
    <scope>NUCLEOTIDE SEQUENCE [LARGE SCALE GENOMIC DNA]</scope>
    <source>
        <strain evidence="2 3">DSM 432</strain>
    </source>
</reference>
<feature type="compositionally biased region" description="Low complexity" evidence="1">
    <location>
        <begin position="455"/>
        <end position="477"/>
    </location>
</feature>
<dbReference type="RefSeq" id="WP_138398769.1">
    <property type="nucleotide sequence ID" value="NZ_JBAFVI010000001.1"/>
</dbReference>
<dbReference type="EMBL" id="VAUP01000015">
    <property type="protein sequence ID" value="TLX43860.1"/>
    <property type="molecule type" value="Genomic_DNA"/>
</dbReference>
<dbReference type="InterPro" id="IPR006944">
    <property type="entry name" value="Phage/GTA_portal"/>
</dbReference>
<dbReference type="NCBIfam" id="TIGR01537">
    <property type="entry name" value="portal_HK97"/>
    <property type="match status" value="1"/>
</dbReference>
<name>A0A6C1KI43_XANAU</name>
<gene>
    <name evidence="2" type="ORF">FBQ73_07100</name>
</gene>
<dbReference type="GeneID" id="95773222"/>
<sequence>MASWWPFGRRPQTKASAAGSVISAWTVGQPVWTDRRYDRIADEAYVRNAVAHRCVKMIASAAATIPWLLADTKGREVEESPLLDLLRRPAPGIGGHSLFEAFYAYLLLAGNTYLEAVAPADGKPPRELWTLRPDRTRVIPGAYGRPEAYEYEANGQKMTWQVDLLTGEGPILHLKEFHPIDDWYGLSRVDPAAYAVDRHNAASAHNKALLDNGARPSGALVFKPVVVNGTAQSAPKEAVEAAEARLKERHGGFENAGRPMVFGGNVDWQEMGISPKDMDFGAGKDDAARDICTAFGVPHILIVPGASTYNNVREATLGLYEDTVLPLVDKAVDALDAWLTPRFGDRLRLGVDLDEVPALEPRRESKRKATIELFEKRLITRDEARDALQYEPLPDATQFDPDAQVLSALVDAYTKDALPIEMLWRYARSIGLSVQTDEELLAALTAERDLRAAEDAAASLGDPGQPAADNQADPAAP</sequence>
<evidence type="ECO:0000313" key="2">
    <source>
        <dbReference type="EMBL" id="TLX43860.1"/>
    </source>
</evidence>
<protein>
    <submittedName>
        <fullName evidence="2">Phage portal protein</fullName>
    </submittedName>
</protein>
<dbReference type="Pfam" id="PF04860">
    <property type="entry name" value="Phage_portal"/>
    <property type="match status" value="1"/>
</dbReference>
<proteinExistence type="predicted"/>
<comment type="caution">
    <text evidence="2">The sequence shown here is derived from an EMBL/GenBank/DDBJ whole genome shotgun (WGS) entry which is preliminary data.</text>
</comment>
<dbReference type="InterPro" id="IPR006427">
    <property type="entry name" value="Portal_HK97"/>
</dbReference>
<feature type="region of interest" description="Disordered" evidence="1">
    <location>
        <begin position="454"/>
        <end position="477"/>
    </location>
</feature>
<organism evidence="2 3">
    <name type="scientific">Xanthobacter autotrophicus</name>
    <dbReference type="NCBI Taxonomy" id="280"/>
    <lineage>
        <taxon>Bacteria</taxon>
        <taxon>Pseudomonadati</taxon>
        <taxon>Pseudomonadota</taxon>
        <taxon>Alphaproteobacteria</taxon>
        <taxon>Hyphomicrobiales</taxon>
        <taxon>Xanthobacteraceae</taxon>
        <taxon>Xanthobacter</taxon>
    </lineage>
</organism>
<accession>A0A6C1KI43</accession>
<dbReference type="AlphaFoldDB" id="A0A6C1KI43"/>
<dbReference type="OrthoDB" id="9134461at2"/>
<evidence type="ECO:0000256" key="1">
    <source>
        <dbReference type="SAM" id="MobiDB-lite"/>
    </source>
</evidence>
<evidence type="ECO:0000313" key="3">
    <source>
        <dbReference type="Proteomes" id="UP000305131"/>
    </source>
</evidence>